<feature type="domain" description="CoA carboxyltransferase N-terminal" evidence="20">
    <location>
        <begin position="9"/>
        <end position="278"/>
    </location>
</feature>
<comment type="similarity">
    <text evidence="17">Belongs to the AccA family.</text>
</comment>
<evidence type="ECO:0000256" key="7">
    <source>
        <dbReference type="ARBA" id="ARBA00022516"/>
    </source>
</evidence>
<feature type="zinc finger region" description="C4-type" evidence="18">
    <location>
        <begin position="13"/>
        <end position="35"/>
    </location>
</feature>
<accession>A0A5B2XG40</accession>
<dbReference type="PRINTS" id="PR01070">
    <property type="entry name" value="ACCCTRFRASEB"/>
</dbReference>
<evidence type="ECO:0000256" key="9">
    <source>
        <dbReference type="ARBA" id="ARBA00022741"/>
    </source>
</evidence>
<dbReference type="InterPro" id="IPR000438">
    <property type="entry name" value="Acetyl_CoA_COase_Trfase_b_su"/>
</dbReference>
<dbReference type="GO" id="GO:2001295">
    <property type="term" value="P:malonyl-CoA biosynthetic process"/>
    <property type="evidence" value="ECO:0007669"/>
    <property type="project" value="UniProtKB-UniRule"/>
</dbReference>
<keyword evidence="9 17" id="KW-0547">Nucleotide-binding</keyword>
<comment type="pathway">
    <text evidence="2 17">Lipid metabolism; malonyl-CoA biosynthesis; malonyl-CoA from acetyl-CoA: step 1/1.</text>
</comment>
<evidence type="ECO:0000256" key="13">
    <source>
        <dbReference type="ARBA" id="ARBA00023098"/>
    </source>
</evidence>
<evidence type="ECO:0000313" key="22">
    <source>
        <dbReference type="EMBL" id="KAA2262757.1"/>
    </source>
</evidence>
<evidence type="ECO:0000256" key="17">
    <source>
        <dbReference type="HAMAP-Rule" id="MF_00823"/>
    </source>
</evidence>
<evidence type="ECO:0000256" key="2">
    <source>
        <dbReference type="ARBA" id="ARBA00004956"/>
    </source>
</evidence>
<dbReference type="UniPathway" id="UPA00655">
    <property type="reaction ID" value="UER00711"/>
</dbReference>
<dbReference type="GO" id="GO:0009317">
    <property type="term" value="C:acetyl-CoA carboxylase complex"/>
    <property type="evidence" value="ECO:0007669"/>
    <property type="project" value="InterPro"/>
</dbReference>
<dbReference type="PANTHER" id="PTHR42853:SF3">
    <property type="entry name" value="ACETYL-COENZYME A CARBOXYLASE CARBOXYL TRANSFERASE SUBUNIT ALPHA, CHLOROPLASTIC"/>
    <property type="match status" value="1"/>
</dbReference>
<feature type="binding site" evidence="18">
    <location>
        <position position="35"/>
    </location>
    <ligand>
        <name>Zn(2+)</name>
        <dbReference type="ChEBI" id="CHEBI:29105"/>
    </ligand>
</feature>
<dbReference type="AlphaFoldDB" id="A0A5B2XG40"/>
<dbReference type="NCBIfam" id="TIGR00513">
    <property type="entry name" value="accA"/>
    <property type="match status" value="1"/>
</dbReference>
<comment type="similarity">
    <text evidence="4">In the N-terminal section; belongs to the AccD/PCCB family.</text>
</comment>
<organism evidence="22 23">
    <name type="scientific">Solihabitans fulvus</name>
    <dbReference type="NCBI Taxonomy" id="1892852"/>
    <lineage>
        <taxon>Bacteria</taxon>
        <taxon>Bacillati</taxon>
        <taxon>Actinomycetota</taxon>
        <taxon>Actinomycetes</taxon>
        <taxon>Pseudonocardiales</taxon>
        <taxon>Pseudonocardiaceae</taxon>
        <taxon>Solihabitans</taxon>
    </lineage>
</organism>
<dbReference type="OrthoDB" id="9772975at2"/>
<feature type="binding site" evidence="18">
    <location>
        <position position="32"/>
    </location>
    <ligand>
        <name>Zn(2+)</name>
        <dbReference type="ChEBI" id="CHEBI:29105"/>
    </ligand>
</feature>
<reference evidence="22 23" key="1">
    <citation type="submission" date="2019-09" db="EMBL/GenBank/DDBJ databases">
        <title>Goodfellowia gen. nov., a new genus of the Pseudonocardineae related to Actinoalloteichus, containing Goodfellowia coeruleoviolacea gen. nov., comb. nov. gen. nov., comb. nov.</title>
        <authorList>
            <person name="Labeda D."/>
        </authorList>
    </citation>
    <scope>NUCLEOTIDE SEQUENCE [LARGE SCALE GENOMIC DNA]</scope>
    <source>
        <strain evidence="22 23">AN110305</strain>
    </source>
</reference>
<dbReference type="Pfam" id="PF03255">
    <property type="entry name" value="ACCA"/>
    <property type="match status" value="1"/>
</dbReference>
<keyword evidence="7 17" id="KW-0444">Lipid biosynthesis</keyword>
<dbReference type="HAMAP" id="MF_00823">
    <property type="entry name" value="AcetylCoA_CT_alpha"/>
    <property type="match status" value="1"/>
</dbReference>
<evidence type="ECO:0000256" key="19">
    <source>
        <dbReference type="SAM" id="MobiDB-lite"/>
    </source>
</evidence>
<evidence type="ECO:0000256" key="15">
    <source>
        <dbReference type="ARBA" id="ARBA00025280"/>
    </source>
</evidence>
<evidence type="ECO:0000313" key="23">
    <source>
        <dbReference type="Proteomes" id="UP000323454"/>
    </source>
</evidence>
<dbReference type="EMBL" id="VUOB01000021">
    <property type="protein sequence ID" value="KAA2262757.1"/>
    <property type="molecule type" value="Genomic_DNA"/>
</dbReference>
<evidence type="ECO:0000259" key="20">
    <source>
        <dbReference type="PROSITE" id="PS50980"/>
    </source>
</evidence>
<dbReference type="PANTHER" id="PTHR42853">
    <property type="entry name" value="ACETYL-COENZYME A CARBOXYLASE CARBOXYL TRANSFERASE SUBUNIT ALPHA"/>
    <property type="match status" value="1"/>
</dbReference>
<evidence type="ECO:0000256" key="12">
    <source>
        <dbReference type="ARBA" id="ARBA00022840"/>
    </source>
</evidence>
<comment type="subcellular location">
    <subcellularLocation>
        <location evidence="1 17">Cytoplasm</location>
    </subcellularLocation>
</comment>
<keyword evidence="14 17" id="KW-0275">Fatty acid biosynthesis</keyword>
<evidence type="ECO:0000259" key="21">
    <source>
        <dbReference type="PROSITE" id="PS50989"/>
    </source>
</evidence>
<dbReference type="Gene3D" id="3.90.226.10">
    <property type="entry name" value="2-enoyl-CoA Hydratase, Chain A, domain 1"/>
    <property type="match status" value="2"/>
</dbReference>
<keyword evidence="13 17" id="KW-0443">Lipid metabolism</keyword>
<keyword evidence="18" id="KW-0479">Metal-binding</keyword>
<comment type="function">
    <text evidence="17">Component of the acetyl coenzyme A carboxylase (ACC) complex. First, biotin carboxylase catalyzes the carboxylation of biotin on its carrier protein (BCCP) and then the CO(2) group is transferred by the carboxyltransferase to acetyl-CoA to form malonyl-CoA.</text>
</comment>
<comment type="cofactor">
    <cofactor evidence="18">
        <name>Zn(2+)</name>
        <dbReference type="ChEBI" id="CHEBI:29105"/>
    </cofactor>
    <text evidence="18">Binds 1 zinc ion per subunit.</text>
</comment>
<comment type="subunit">
    <text evidence="5">Acetyl-CoA carboxylase is a heterotetramer composed of biotin carboxyl carrier protein (AccB), biotin carboxylase (AccC) and two subunits of ACCase subunit beta/alpha.</text>
</comment>
<keyword evidence="6 17" id="KW-0963">Cytoplasm</keyword>
<feature type="region of interest" description="Disordered" evidence="19">
    <location>
        <begin position="267"/>
        <end position="287"/>
    </location>
</feature>
<dbReference type="PROSITE" id="PS50980">
    <property type="entry name" value="COA_CT_NTER"/>
    <property type="match status" value="1"/>
</dbReference>
<dbReference type="GO" id="GO:0005524">
    <property type="term" value="F:ATP binding"/>
    <property type="evidence" value="ECO:0007669"/>
    <property type="project" value="UniProtKB-KW"/>
</dbReference>
<dbReference type="SUPFAM" id="SSF52096">
    <property type="entry name" value="ClpP/crotonase"/>
    <property type="match status" value="2"/>
</dbReference>
<feature type="domain" description="CoA carboxyltransferase C-terminal" evidence="21">
    <location>
        <begin position="277"/>
        <end position="526"/>
    </location>
</feature>
<comment type="similarity">
    <text evidence="18">Belongs to the AccD/PCCB family.</text>
</comment>
<comment type="catalytic activity">
    <reaction evidence="16 17">
        <text>N(6)-carboxybiotinyl-L-lysyl-[protein] + acetyl-CoA = N(6)-biotinyl-L-lysyl-[protein] + malonyl-CoA</text>
        <dbReference type="Rhea" id="RHEA:54728"/>
        <dbReference type="Rhea" id="RHEA-COMP:10505"/>
        <dbReference type="Rhea" id="RHEA-COMP:10506"/>
        <dbReference type="ChEBI" id="CHEBI:57288"/>
        <dbReference type="ChEBI" id="CHEBI:57384"/>
        <dbReference type="ChEBI" id="CHEBI:83144"/>
        <dbReference type="ChEBI" id="CHEBI:83145"/>
        <dbReference type="EC" id="2.1.3.15"/>
    </reaction>
</comment>
<dbReference type="PROSITE" id="PS50989">
    <property type="entry name" value="COA_CT_CTER"/>
    <property type="match status" value="1"/>
</dbReference>
<dbReference type="HAMAP" id="MF_01395">
    <property type="entry name" value="AcetylCoA_CT_beta"/>
    <property type="match status" value="1"/>
</dbReference>
<dbReference type="Proteomes" id="UP000323454">
    <property type="component" value="Unassembled WGS sequence"/>
</dbReference>
<keyword evidence="18" id="KW-0862">Zinc</keyword>
<evidence type="ECO:0000256" key="8">
    <source>
        <dbReference type="ARBA" id="ARBA00022679"/>
    </source>
</evidence>
<name>A0A5B2XG40_9PSEU</name>
<evidence type="ECO:0000256" key="6">
    <source>
        <dbReference type="ARBA" id="ARBA00022490"/>
    </source>
</evidence>
<evidence type="ECO:0000256" key="10">
    <source>
        <dbReference type="ARBA" id="ARBA00022771"/>
    </source>
</evidence>
<evidence type="ECO:0000256" key="3">
    <source>
        <dbReference type="ARBA" id="ARBA00006276"/>
    </source>
</evidence>
<evidence type="ECO:0000256" key="5">
    <source>
        <dbReference type="ARBA" id="ARBA00011664"/>
    </source>
</evidence>
<protein>
    <recommendedName>
        <fullName evidence="17 18">Multifunctional fusion protein</fullName>
    </recommendedName>
    <domain>
        <recommendedName>
            <fullName evidence="17">Acetyl-coenzyme A carboxylase carboxyl transferase subunit alpha</fullName>
            <shortName evidence="17">ACCase subunit alpha</shortName>
            <shortName evidence="17">Acetyl-CoA carboxylase carboxyltransferase subunit alpha</shortName>
            <ecNumber evidence="17">2.1.3.15</ecNumber>
        </recommendedName>
    </domain>
    <domain>
        <recommendedName>
            <fullName evidence="18">Acetyl-coenzyme A carboxylase carboxyl transferase subunit beta</fullName>
            <shortName evidence="18">ACCase subunit beta</shortName>
            <shortName evidence="18">Acetyl-CoA carboxylase carboxyltransferase subunit beta</shortName>
        </recommendedName>
    </domain>
</protein>
<feature type="binding site" evidence="18">
    <location>
        <position position="13"/>
    </location>
    <ligand>
        <name>Zn(2+)</name>
        <dbReference type="ChEBI" id="CHEBI:29105"/>
    </ligand>
</feature>
<dbReference type="GO" id="GO:0016743">
    <property type="term" value="F:carboxyl- or carbamoyltransferase activity"/>
    <property type="evidence" value="ECO:0007669"/>
    <property type="project" value="UniProtKB-UniRule"/>
</dbReference>
<dbReference type="InterPro" id="IPR011763">
    <property type="entry name" value="COA_CT_C"/>
</dbReference>
<dbReference type="InterPro" id="IPR001095">
    <property type="entry name" value="Acetyl_CoA_COase_a_su"/>
</dbReference>
<keyword evidence="10 18" id="KW-0863">Zinc-finger</keyword>
<proteinExistence type="inferred from homology"/>
<keyword evidence="23" id="KW-1185">Reference proteome</keyword>
<dbReference type="GO" id="GO:0008270">
    <property type="term" value="F:zinc ion binding"/>
    <property type="evidence" value="ECO:0007669"/>
    <property type="project" value="UniProtKB-UniRule"/>
</dbReference>
<evidence type="ECO:0000256" key="16">
    <source>
        <dbReference type="ARBA" id="ARBA00049152"/>
    </source>
</evidence>
<evidence type="ECO:0000256" key="1">
    <source>
        <dbReference type="ARBA" id="ARBA00004496"/>
    </source>
</evidence>
<dbReference type="InterPro" id="IPR011762">
    <property type="entry name" value="COA_CT_N"/>
</dbReference>
<comment type="function">
    <text evidence="15 18">Component of the acetyl coenzyme A carboxylase (ACC) complex. Biotin carboxylase (BC) catalyzes the carboxylation of biotin on its carrier protein (BCCP) and then the CO(2) group is transferred by the transcarboxylase to acetyl-CoA to form malonyl-CoA.</text>
</comment>
<comment type="similarity">
    <text evidence="3">In the C-terminal section; belongs to the AccA family.</text>
</comment>
<keyword evidence="11 17" id="KW-0276">Fatty acid metabolism</keyword>
<dbReference type="NCBIfam" id="NF041504">
    <property type="entry name" value="AccA_sub"/>
    <property type="match status" value="1"/>
</dbReference>
<feature type="binding site" evidence="18">
    <location>
        <position position="16"/>
    </location>
    <ligand>
        <name>Zn(2+)</name>
        <dbReference type="ChEBI" id="CHEBI:29105"/>
    </ligand>
</feature>
<evidence type="ECO:0000256" key="14">
    <source>
        <dbReference type="ARBA" id="ARBA00023160"/>
    </source>
</evidence>
<evidence type="ECO:0000256" key="11">
    <source>
        <dbReference type="ARBA" id="ARBA00022832"/>
    </source>
</evidence>
<comment type="caution">
    <text evidence="22">The sequence shown here is derived from an EMBL/GenBank/DDBJ whole genome shotgun (WGS) entry which is preliminary data.</text>
</comment>
<keyword evidence="8 17" id="KW-0808">Transferase</keyword>
<dbReference type="EC" id="2.1.3.15" evidence="17"/>
<evidence type="ECO:0000256" key="18">
    <source>
        <dbReference type="HAMAP-Rule" id="MF_01395"/>
    </source>
</evidence>
<comment type="subunit">
    <text evidence="17">Acetyl-CoA carboxylase is a heterohexamer composed of biotin carboxyl carrier protein (AccB), biotin carboxylase (AccC) and two subunits each of ACCase subunit alpha (AccA) and ACCase subunit beta (AccD).</text>
</comment>
<dbReference type="GO" id="GO:0006633">
    <property type="term" value="P:fatty acid biosynthetic process"/>
    <property type="evidence" value="ECO:0007669"/>
    <property type="project" value="UniProtKB-KW"/>
</dbReference>
<gene>
    <name evidence="17 22" type="primary">accA</name>
    <name evidence="18" type="synonym">accD</name>
    <name evidence="22" type="ORF">F0L68_12390</name>
</gene>
<dbReference type="InterPro" id="IPR029045">
    <property type="entry name" value="ClpP/crotonase-like_dom_sf"/>
</dbReference>
<sequence length="557" mass="58886">MIDSTVADRWQPCRGCRALVLVEQVRAGHGSCPDCGALTRLGAQERIAFLADPGSFAELDADLTGGDPLGFTDRLPYAQRLDAARERTGLADSVSYGTATVAGVRVVLVAMDFAFLGGSMGTVAGEKVTRAAERALRDRCPLLVVAASGGARMQEGVLSLAQMAKTASAFQRLCEERVPTIGVITDPVYGGVAASFSALADVIVAESGARAGFAGPGVIAQTVREQLPAGFQTAEFLLAHGHIDLVVRRNELPDTLRTLLRATEKPKIQSRKDGVDNPRHKAPRAEETEVWQRVELARHPDRPTVLDYLDRTFDEFLELHGDRWSGDDAAIVGGLARLGGRPVLVVGTCKGSSTEERVRRNFGMAHPAGYRKAVRLYRLAARWRLPLVTVIDTAGAYPGVRAEQENQSGAIAEALAALSTLPVPVLSVITGEGGSGGALALAVADTLLMQENAVLSVISPEGASTILFGEAGHAKQAARALGITAADQLDNGIADDIVPEPPGGAHTDPAAAARLLGERLATWLDRLCALPADELSARRRSRWREVGSAATTERGAQ</sequence>
<dbReference type="GO" id="GO:0003989">
    <property type="term" value="F:acetyl-CoA carboxylase activity"/>
    <property type="evidence" value="ECO:0007669"/>
    <property type="project" value="InterPro"/>
</dbReference>
<reference evidence="22 23" key="2">
    <citation type="submission" date="2019-09" db="EMBL/GenBank/DDBJ databases">
        <authorList>
            <person name="Jin C."/>
        </authorList>
    </citation>
    <scope>NUCLEOTIDE SEQUENCE [LARGE SCALE GENOMIC DNA]</scope>
    <source>
        <strain evidence="22 23">AN110305</strain>
    </source>
</reference>
<keyword evidence="12 17" id="KW-0067">ATP-binding</keyword>
<evidence type="ECO:0000256" key="4">
    <source>
        <dbReference type="ARBA" id="ARBA00010284"/>
    </source>
</evidence>